<dbReference type="NCBIfam" id="NF038025">
    <property type="entry name" value="dapto_LiaX"/>
    <property type="match status" value="1"/>
</dbReference>
<feature type="coiled-coil region" evidence="1">
    <location>
        <begin position="222"/>
        <end position="249"/>
    </location>
</feature>
<feature type="compositionally biased region" description="Low complexity" evidence="2">
    <location>
        <begin position="103"/>
        <end position="112"/>
    </location>
</feature>
<dbReference type="EMBL" id="JAFREM010000029">
    <property type="protein sequence ID" value="MBO1308024.1"/>
    <property type="molecule type" value="Genomic_DNA"/>
</dbReference>
<feature type="compositionally biased region" description="Basic and acidic residues" evidence="2">
    <location>
        <begin position="36"/>
        <end position="52"/>
    </location>
</feature>
<reference evidence="4 5" key="1">
    <citation type="submission" date="2021-03" db="EMBL/GenBank/DDBJ databases">
        <title>Enterococcal diversity collection.</title>
        <authorList>
            <person name="Gilmore M.S."/>
            <person name="Schwartzman J."/>
            <person name="Van Tyne D."/>
            <person name="Martin M."/>
            <person name="Earl A.M."/>
            <person name="Manson A.L."/>
            <person name="Straub T."/>
            <person name="Salamzade R."/>
            <person name="Saavedra J."/>
            <person name="Lebreton F."/>
            <person name="Prichula J."/>
            <person name="Schaufler K."/>
            <person name="Gaca A."/>
            <person name="Sgardioli B."/>
            <person name="Wagenaar J."/>
            <person name="Strong T."/>
        </authorList>
    </citation>
    <scope>NUCLEOTIDE SEQUENCE [LARGE SCALE GENOMIC DNA]</scope>
    <source>
        <strain evidence="4 5">669A</strain>
    </source>
</reference>
<dbReference type="Proteomes" id="UP000664601">
    <property type="component" value="Unassembled WGS sequence"/>
</dbReference>
<organism evidence="4 5">
    <name type="scientific">Candidatus Enterococcus moelleringii</name>
    <dbReference type="NCBI Taxonomy" id="2815325"/>
    <lineage>
        <taxon>Bacteria</taxon>
        <taxon>Bacillati</taxon>
        <taxon>Bacillota</taxon>
        <taxon>Bacilli</taxon>
        <taxon>Lactobacillales</taxon>
        <taxon>Enterococcaceae</taxon>
        <taxon>Enterococcus</taxon>
    </lineage>
</organism>
<dbReference type="RefSeq" id="WP_207675014.1">
    <property type="nucleotide sequence ID" value="NZ_JAFREM010000029.1"/>
</dbReference>
<evidence type="ECO:0000313" key="5">
    <source>
        <dbReference type="Proteomes" id="UP000664601"/>
    </source>
</evidence>
<proteinExistence type="predicted"/>
<gene>
    <name evidence="4" type="primary">liaX</name>
    <name evidence="4" type="ORF">JZO70_17750</name>
</gene>
<evidence type="ECO:0000313" key="4">
    <source>
        <dbReference type="EMBL" id="MBO1308024.1"/>
    </source>
</evidence>
<keyword evidence="5" id="KW-1185">Reference proteome</keyword>
<accession>A0ABS3LEH6</accession>
<sequence>MALRKEILEAIKDGTITPEEGLQLLEEIEEAEALSSEDKPKPAKTAVEESAKEATPAPELESADELEQKAQPESETILEDELVEELENKAEPEPETEPLGKSEATPEAAPKTAPEDEPAKVPEPKIEPEPEKPHDPIASLIDEWEMNDHKPPVSEPVQQPKSADTRSEKQKAKENDSLVKIHALDQQIDPLRDQLKERQELFRNLNLEVELEIISDDNMVLYQQTKKEMADIEAQIKLLNRKKEAAEKDFYSIPVWKNEIPKFNEETENPWGFEDDEEEAPAYESTSFNSRVNDLVNRTLKTVADTVDGKWNEVKLPGAGSVGNTKFEHDFTFRDRGITDLDIKLANGTVIFETWSRSDIYVEAEIKLQGKMYGQDPMDAFMERSQIQVDEDKLLFHVHNKRVTAELTFYLPEKMYDHVMIRLLNGDLIVQEINAKDIFIKATNGDLIFKNINAAVLEIQGTKNEIEIYEGTILDSIIETANGSIVSKADVANFDASLVNGQIKLSVGNNDLRKIKANSVNGTIKISLPTTIGLEGIAKTSLGEINYRLSDFQTVRERRDAKERLFHFRRPMEPTAQIEVSSKTGSIFLKDFAR</sequence>
<dbReference type="InterPro" id="IPR025164">
    <property type="entry name" value="Toastrack_DUF4097"/>
</dbReference>
<evidence type="ECO:0000259" key="3">
    <source>
        <dbReference type="Pfam" id="PF13349"/>
    </source>
</evidence>
<dbReference type="Pfam" id="PF13349">
    <property type="entry name" value="DUF4097"/>
    <property type="match status" value="1"/>
</dbReference>
<feature type="compositionally biased region" description="Basic and acidic residues" evidence="2">
    <location>
        <begin position="113"/>
        <end position="135"/>
    </location>
</feature>
<feature type="region of interest" description="Disordered" evidence="2">
    <location>
        <begin position="30"/>
        <end position="176"/>
    </location>
</feature>
<comment type="caution">
    <text evidence="4">The sequence shown here is derived from an EMBL/GenBank/DDBJ whole genome shotgun (WGS) entry which is preliminary data.</text>
</comment>
<keyword evidence="1" id="KW-0175">Coiled coil</keyword>
<name>A0ABS3LEH6_9ENTE</name>
<protein>
    <submittedName>
        <fullName evidence="4">Daptomycin-sensing surface protein LiaX</fullName>
    </submittedName>
</protein>
<feature type="compositionally biased region" description="Acidic residues" evidence="2">
    <location>
        <begin position="76"/>
        <end position="85"/>
    </location>
</feature>
<feature type="compositionally biased region" description="Basic and acidic residues" evidence="2">
    <location>
        <begin position="163"/>
        <end position="176"/>
    </location>
</feature>
<dbReference type="InterPro" id="IPR058219">
    <property type="entry name" value="LiaX"/>
</dbReference>
<feature type="domain" description="DUF4097" evidence="3">
    <location>
        <begin position="338"/>
        <end position="559"/>
    </location>
</feature>
<evidence type="ECO:0000256" key="2">
    <source>
        <dbReference type="SAM" id="MobiDB-lite"/>
    </source>
</evidence>
<evidence type="ECO:0000256" key="1">
    <source>
        <dbReference type="SAM" id="Coils"/>
    </source>
</evidence>